<comment type="caution">
    <text evidence="1">The sequence shown here is derived from an EMBL/GenBank/DDBJ whole genome shotgun (WGS) entry which is preliminary data.</text>
</comment>
<dbReference type="Proteomes" id="UP000248329">
    <property type="component" value="Unassembled WGS sequence"/>
</dbReference>
<gene>
    <name evidence="1" type="ORF">C4B59_08280</name>
</gene>
<protein>
    <submittedName>
        <fullName evidence="1">Uncharacterized protein</fullName>
    </submittedName>
</protein>
<dbReference type="EMBL" id="PQXF01000013">
    <property type="protein sequence ID" value="PXF60657.1"/>
    <property type="molecule type" value="Genomic_DNA"/>
</dbReference>
<proteinExistence type="predicted"/>
<evidence type="ECO:0000313" key="1">
    <source>
        <dbReference type="EMBL" id="PXF60657.1"/>
    </source>
</evidence>
<organism evidence="1 2">
    <name type="scientific">Candidatus Methanogaster sp</name>
    <dbReference type="NCBI Taxonomy" id="3386292"/>
    <lineage>
        <taxon>Archaea</taxon>
        <taxon>Methanobacteriati</taxon>
        <taxon>Methanobacteriota</taxon>
        <taxon>Stenosarchaea group</taxon>
        <taxon>Methanomicrobia</taxon>
        <taxon>Methanosarcinales</taxon>
        <taxon>ANME-2 cluster</taxon>
        <taxon>Candidatus Methanogasteraceae</taxon>
        <taxon>Candidatus Methanogaster</taxon>
    </lineage>
</organism>
<reference evidence="1" key="1">
    <citation type="submission" date="2018-01" db="EMBL/GenBank/DDBJ databases">
        <authorList>
            <person name="Krukenberg V."/>
        </authorList>
    </citation>
    <scope>NUCLEOTIDE SEQUENCE</scope>
    <source>
        <strain evidence="1">E20ANME2</strain>
    </source>
</reference>
<sequence length="88" mass="9879">MVCFLSDGNITRIIGAEKYSLQVSDECIECGLCEKVCPVNIDPGSFKQSGEVSNFDCIKCLNCVEKCPRNALKFWENVVREQSSCRYS</sequence>
<accession>A0AC61L2D8</accession>
<evidence type="ECO:0000313" key="2">
    <source>
        <dbReference type="Proteomes" id="UP000248329"/>
    </source>
</evidence>
<name>A0AC61L2D8_9EURY</name>